<name>A0A494VUL3_9SPHI</name>
<dbReference type="SUPFAM" id="SSF143120">
    <property type="entry name" value="YefM-like"/>
    <property type="match status" value="1"/>
</dbReference>
<reference evidence="3 4" key="1">
    <citation type="submission" date="2018-10" db="EMBL/GenBank/DDBJ databases">
        <title>Genome sequencing of Mucilaginibacter sp. HYN0043.</title>
        <authorList>
            <person name="Kim M."/>
            <person name="Yi H."/>
        </authorList>
    </citation>
    <scope>NUCLEOTIDE SEQUENCE [LARGE SCALE GENOMIC DNA]</scope>
    <source>
        <strain evidence="3 4">HYN0043</strain>
    </source>
</reference>
<evidence type="ECO:0000313" key="4">
    <source>
        <dbReference type="Proteomes" id="UP000270046"/>
    </source>
</evidence>
<dbReference type="Proteomes" id="UP000270046">
    <property type="component" value="Chromosome"/>
</dbReference>
<dbReference type="OrthoDB" id="1524837at2"/>
<dbReference type="Pfam" id="PF02604">
    <property type="entry name" value="PhdYeFM_antitox"/>
    <property type="match status" value="1"/>
</dbReference>
<dbReference type="KEGG" id="muh:HYN43_018425"/>
<accession>A0A494VUL3</accession>
<comment type="similarity">
    <text evidence="1 2">Belongs to the phD/YefM antitoxin family.</text>
</comment>
<proteinExistence type="inferred from homology"/>
<dbReference type="InterPro" id="IPR036165">
    <property type="entry name" value="YefM-like_sf"/>
</dbReference>
<organism evidence="3 4">
    <name type="scientific">Mucilaginibacter celer</name>
    <dbReference type="NCBI Taxonomy" id="2305508"/>
    <lineage>
        <taxon>Bacteria</taxon>
        <taxon>Pseudomonadati</taxon>
        <taxon>Bacteroidota</taxon>
        <taxon>Sphingobacteriia</taxon>
        <taxon>Sphingobacteriales</taxon>
        <taxon>Sphingobacteriaceae</taxon>
        <taxon>Mucilaginibacter</taxon>
    </lineage>
</organism>
<protein>
    <recommendedName>
        <fullName evidence="2">Antitoxin</fullName>
    </recommendedName>
</protein>
<keyword evidence="4" id="KW-1185">Reference proteome</keyword>
<comment type="function">
    <text evidence="2">Antitoxin component of a type II toxin-antitoxin (TA) system.</text>
</comment>
<dbReference type="Gene3D" id="3.40.1620.10">
    <property type="entry name" value="YefM-like domain"/>
    <property type="match status" value="1"/>
</dbReference>
<evidence type="ECO:0000313" key="3">
    <source>
        <dbReference type="EMBL" id="AYL97160.1"/>
    </source>
</evidence>
<evidence type="ECO:0000256" key="1">
    <source>
        <dbReference type="ARBA" id="ARBA00009981"/>
    </source>
</evidence>
<gene>
    <name evidence="3" type="ORF">HYN43_018425</name>
</gene>
<dbReference type="InterPro" id="IPR006442">
    <property type="entry name" value="Antitoxin_Phd/YefM"/>
</dbReference>
<dbReference type="EMBL" id="CP032869">
    <property type="protein sequence ID" value="AYL97160.1"/>
    <property type="molecule type" value="Genomic_DNA"/>
</dbReference>
<dbReference type="RefSeq" id="WP_119410737.1">
    <property type="nucleotide sequence ID" value="NZ_CP032869.1"/>
</dbReference>
<dbReference type="AlphaFoldDB" id="A0A494VUL3"/>
<sequence length="117" mass="13264">MKTLTIARLQSKVKYYLDKVSHNNEVIMVQGDHAEDDGVVIMSIKEYNSLMETEHLLSTEVNRKRLTESIDQLRWVCKINCVSPCRPMGRQGLIATSNLISFSQETKWPASGPLSPN</sequence>
<evidence type="ECO:0000256" key="2">
    <source>
        <dbReference type="RuleBase" id="RU362080"/>
    </source>
</evidence>